<dbReference type="InterPro" id="IPR038146">
    <property type="entry name" value="933W_put_Xis_sf"/>
</dbReference>
<name>A0ABW1VTS5_9GAMM</name>
<dbReference type="EMBL" id="JBHSUC010000023">
    <property type="protein sequence ID" value="MFC6363271.1"/>
    <property type="molecule type" value="Genomic_DNA"/>
</dbReference>
<sequence>MSQVVLLKPAKWVTKEVLTLTTGLKPGTIRRAREKSWLLGREYLHVSPEGAPLETSECMYNTEAIEKWIESQIRKQPNGFGTKVKSAFKA</sequence>
<gene>
    <name evidence="1" type="primary">xisR</name>
    <name evidence="1" type="ORF">ACFP73_14455</name>
</gene>
<reference evidence="2" key="1">
    <citation type="journal article" date="2019" name="Int. J. Syst. Evol. Microbiol.">
        <title>The Global Catalogue of Microorganisms (GCM) 10K type strain sequencing project: providing services to taxonomists for standard genome sequencing and annotation.</title>
        <authorList>
            <consortium name="The Broad Institute Genomics Platform"/>
            <consortium name="The Broad Institute Genome Sequencing Center for Infectious Disease"/>
            <person name="Wu L."/>
            <person name="Ma J."/>
        </authorList>
    </citation>
    <scope>NUCLEOTIDE SEQUENCE [LARGE SCALE GENOMIC DNA]</scope>
    <source>
        <strain evidence="2">CGMCC 4.1530</strain>
    </source>
</reference>
<evidence type="ECO:0000313" key="2">
    <source>
        <dbReference type="Proteomes" id="UP001596215"/>
    </source>
</evidence>
<proteinExistence type="predicted"/>
<dbReference type="Gene3D" id="1.10.1660.60">
    <property type="entry name" value="Putative excisionased domain DUF1233"/>
    <property type="match status" value="1"/>
</dbReference>
<keyword evidence="2" id="KW-1185">Reference proteome</keyword>
<dbReference type="Pfam" id="PF06806">
    <property type="entry name" value="DUF1233"/>
    <property type="match status" value="1"/>
</dbReference>
<comment type="caution">
    <text evidence="1">The sequence shown here is derived from an EMBL/GenBank/DDBJ whole genome shotgun (WGS) entry which is preliminary data.</text>
</comment>
<dbReference type="Proteomes" id="UP001596215">
    <property type="component" value="Unassembled WGS sequence"/>
</dbReference>
<protein>
    <submittedName>
        <fullName evidence="1">Excisionase family protein</fullName>
    </submittedName>
</protein>
<organism evidence="1 2">
    <name type="scientific">Tatumella punctata</name>
    <dbReference type="NCBI Taxonomy" id="399969"/>
    <lineage>
        <taxon>Bacteria</taxon>
        <taxon>Pseudomonadati</taxon>
        <taxon>Pseudomonadota</taxon>
        <taxon>Gammaproteobacteria</taxon>
        <taxon>Enterobacterales</taxon>
        <taxon>Erwiniaceae</taxon>
        <taxon>Tatumella</taxon>
    </lineage>
</organism>
<dbReference type="InterPro" id="IPR009634">
    <property type="entry name" value="Put_exci"/>
</dbReference>
<evidence type="ECO:0000313" key="1">
    <source>
        <dbReference type="EMBL" id="MFC6363271.1"/>
    </source>
</evidence>
<dbReference type="RefSeq" id="WP_212709287.1">
    <property type="nucleotide sequence ID" value="NZ_BAAAFW010000041.1"/>
</dbReference>
<accession>A0ABW1VTS5</accession>